<evidence type="ECO:0000259" key="1">
    <source>
        <dbReference type="PROSITE" id="PS50234"/>
    </source>
</evidence>
<dbReference type="RefSeq" id="WP_090166232.1">
    <property type="nucleotide sequence ID" value="NZ_FOFB01000005.1"/>
</dbReference>
<organism evidence="2 3">
    <name type="scientific">Neolewinella agarilytica</name>
    <dbReference type="NCBI Taxonomy" id="478744"/>
    <lineage>
        <taxon>Bacteria</taxon>
        <taxon>Pseudomonadati</taxon>
        <taxon>Bacteroidota</taxon>
        <taxon>Saprospiria</taxon>
        <taxon>Saprospirales</taxon>
        <taxon>Lewinellaceae</taxon>
        <taxon>Neolewinella</taxon>
    </lineage>
</organism>
<dbReference type="Gene3D" id="3.40.50.410">
    <property type="entry name" value="von Willebrand factor, type A domain"/>
    <property type="match status" value="1"/>
</dbReference>
<accession>A0A1H9CTV5</accession>
<sequence length="334" mass="37178">MKKFASLFFILTILSLSTCKSDDDVIIPGCEGTIGDELLVYGYFNDGTPTVTSSPQQSRGNISFDPAFAEPVNNGVDIVVPGVRIRTESNNYEITRFKIDEKKRGDDCFIFQNEFANDQSSFQTDIASVLVLDMSTSLQDNINTLKQYAKQYARFVVNSSPNSTVAVVFFSDRDAIESTLFFTSSTINQLDSRIDNFRNYQERTALFQAVKTGVDLLGSINFDGQKSIVAFTDGGDNDSNNPTELLGQINGSDVEKFAIGLRGSDFQENSLRSIVSEQSNFQVADDISSLEEIFRNVGRGVISVYEIRYRRSDQLLNSTESVDIRISIEAEKIE</sequence>
<dbReference type="InterPro" id="IPR002035">
    <property type="entry name" value="VWF_A"/>
</dbReference>
<dbReference type="OrthoDB" id="9809583at2"/>
<evidence type="ECO:0000313" key="3">
    <source>
        <dbReference type="Proteomes" id="UP000199021"/>
    </source>
</evidence>
<name>A0A1H9CTV5_9BACT</name>
<proteinExistence type="predicted"/>
<evidence type="ECO:0000313" key="2">
    <source>
        <dbReference type="EMBL" id="SEQ04656.1"/>
    </source>
</evidence>
<dbReference type="SUPFAM" id="SSF53300">
    <property type="entry name" value="vWA-like"/>
    <property type="match status" value="1"/>
</dbReference>
<dbReference type="PROSITE" id="PS50234">
    <property type="entry name" value="VWFA"/>
    <property type="match status" value="1"/>
</dbReference>
<dbReference type="EMBL" id="FOFB01000005">
    <property type="protein sequence ID" value="SEQ04656.1"/>
    <property type="molecule type" value="Genomic_DNA"/>
</dbReference>
<reference evidence="3" key="1">
    <citation type="submission" date="2016-10" db="EMBL/GenBank/DDBJ databases">
        <authorList>
            <person name="Varghese N."/>
            <person name="Submissions S."/>
        </authorList>
    </citation>
    <scope>NUCLEOTIDE SEQUENCE [LARGE SCALE GENOMIC DNA]</scope>
    <source>
        <strain evidence="3">DSM 24740</strain>
    </source>
</reference>
<dbReference type="InterPro" id="IPR036465">
    <property type="entry name" value="vWFA_dom_sf"/>
</dbReference>
<dbReference type="Pfam" id="PF00092">
    <property type="entry name" value="VWA"/>
    <property type="match status" value="1"/>
</dbReference>
<dbReference type="InParanoid" id="A0A1H9CTV5"/>
<feature type="domain" description="VWFA" evidence="1">
    <location>
        <begin position="127"/>
        <end position="297"/>
    </location>
</feature>
<dbReference type="Proteomes" id="UP000199021">
    <property type="component" value="Unassembled WGS sequence"/>
</dbReference>
<protein>
    <submittedName>
        <fullName evidence="2">von Willebrand factor type A domain-containing protein</fullName>
    </submittedName>
</protein>
<dbReference type="CDD" id="cd00198">
    <property type="entry name" value="vWFA"/>
    <property type="match status" value="1"/>
</dbReference>
<keyword evidence="3" id="KW-1185">Reference proteome</keyword>
<dbReference type="SMART" id="SM00327">
    <property type="entry name" value="VWA"/>
    <property type="match status" value="1"/>
</dbReference>
<gene>
    <name evidence="2" type="ORF">SAMN05444359_10516</name>
</gene>
<dbReference type="STRING" id="478744.SAMN05444359_10516"/>
<dbReference type="AlphaFoldDB" id="A0A1H9CTV5"/>